<organism evidence="1 2">
    <name type="scientific">Paenibacillus prosopidis</name>
    <dbReference type="NCBI Taxonomy" id="630520"/>
    <lineage>
        <taxon>Bacteria</taxon>
        <taxon>Bacillati</taxon>
        <taxon>Bacillota</taxon>
        <taxon>Bacilli</taxon>
        <taxon>Bacillales</taxon>
        <taxon>Paenibacillaceae</taxon>
        <taxon>Paenibacillus</taxon>
    </lineage>
</organism>
<reference evidence="1 2" key="1">
    <citation type="submission" date="2018-07" db="EMBL/GenBank/DDBJ databases">
        <title>Genomic Encyclopedia of Type Strains, Phase III (KMG-III): the genomes of soil and plant-associated and newly described type strains.</title>
        <authorList>
            <person name="Whitman W."/>
        </authorList>
    </citation>
    <scope>NUCLEOTIDE SEQUENCE [LARGE SCALE GENOMIC DNA]</scope>
    <source>
        <strain evidence="1 2">CECT 7506</strain>
    </source>
</reference>
<dbReference type="OrthoDB" id="2541760at2"/>
<sequence length="321" mass="35356">MLKQAEHCLYACAAYSLHANGCCLSEAQIYFRADGPLVEYASDSGVLYPPALDRMAASWRSRLPVSVHLQPLTGEILKTVVARAESGAHTLLIVDSRSLSYKPFYIAGESRDHTVVLLGLDRSRGVARVADLFLLEPTGAVCGYEGETDWGPLSEGVRHALWFGDTETNVILGEKDIRAEEDMTGGLRRFFESESTPGTGLSAYRQWLESLALRADSCANDSDLPVLCQQAHYRLRIGSIYHLLQYTKSSLGPRKLTRYEQPLLQIQLDWKRTGATIFKAGVKKDKKALRFAAETAVGRLEALRGLLVEIAEACTTSRGSS</sequence>
<proteinExistence type="predicted"/>
<accession>A0A368VR49</accession>
<evidence type="ECO:0000313" key="1">
    <source>
        <dbReference type="EMBL" id="RCW43495.1"/>
    </source>
</evidence>
<dbReference type="AlphaFoldDB" id="A0A368VR49"/>
<evidence type="ECO:0000313" key="2">
    <source>
        <dbReference type="Proteomes" id="UP000252415"/>
    </source>
</evidence>
<dbReference type="EMBL" id="QPJD01000013">
    <property type="protein sequence ID" value="RCW43495.1"/>
    <property type="molecule type" value="Genomic_DNA"/>
</dbReference>
<dbReference type="Proteomes" id="UP000252415">
    <property type="component" value="Unassembled WGS sequence"/>
</dbReference>
<comment type="caution">
    <text evidence="1">The sequence shown here is derived from an EMBL/GenBank/DDBJ whole genome shotgun (WGS) entry which is preliminary data.</text>
</comment>
<name>A0A368VR49_9BACL</name>
<keyword evidence="2" id="KW-1185">Reference proteome</keyword>
<evidence type="ECO:0008006" key="3">
    <source>
        <dbReference type="Google" id="ProtNLM"/>
    </source>
</evidence>
<gene>
    <name evidence="1" type="ORF">DFP97_113168</name>
</gene>
<dbReference type="RefSeq" id="WP_114382074.1">
    <property type="nucleotide sequence ID" value="NZ_QPJD01000013.1"/>
</dbReference>
<protein>
    <recommendedName>
        <fullName evidence="3">Butirosin biosynthesis protein H-like</fullName>
    </recommendedName>
</protein>